<sequence>MSLEIESGISMNEISRALSEVGAELCVDSDGVSGNFDISNTYFVFRECDGFDGVVAEGVNVGWVVGARGAFHCPVDSLAESSDDIKRFLNFLSEEESCRFILSFEYESVYAIRDEDGLRFLKEMVG</sequence>
<accession>A0A7X3HCI9</accession>
<reference evidence="1 2" key="1">
    <citation type="submission" date="2019-12" db="EMBL/GenBank/DDBJ databases">
        <title>Draft genome sequence of Pseudomonas otitidis recovered from a chicken carcass.</title>
        <authorList>
            <person name="Vieira T.R."/>
            <person name="Oliviera E.F.C."/>
            <person name="Silva N.M.V."/>
            <person name="Sambrano G.E."/>
            <person name="Cibulski S.P."/>
            <person name="Cardoso M.R.I."/>
        </authorList>
    </citation>
    <scope>NUCLEOTIDE SEQUENCE [LARGE SCALE GENOMIC DNA]</scope>
    <source>
        <strain evidence="1 2">25_K</strain>
    </source>
</reference>
<evidence type="ECO:0000313" key="1">
    <source>
        <dbReference type="EMBL" id="MWK59160.1"/>
    </source>
</evidence>
<protein>
    <submittedName>
        <fullName evidence="1">Uncharacterized protein</fullName>
    </submittedName>
</protein>
<dbReference type="EMBL" id="WTFN01000084">
    <property type="protein sequence ID" value="MWK59160.1"/>
    <property type="molecule type" value="Genomic_DNA"/>
</dbReference>
<gene>
    <name evidence="1" type="ORF">GO594_24500</name>
</gene>
<proteinExistence type="predicted"/>
<organism evidence="1 2">
    <name type="scientific">Metapseudomonas otitidis</name>
    <dbReference type="NCBI Taxonomy" id="319939"/>
    <lineage>
        <taxon>Bacteria</taxon>
        <taxon>Pseudomonadati</taxon>
        <taxon>Pseudomonadota</taxon>
        <taxon>Gammaproteobacteria</taxon>
        <taxon>Pseudomonadales</taxon>
        <taxon>Pseudomonadaceae</taxon>
        <taxon>Metapseudomonas</taxon>
    </lineage>
</organism>
<dbReference type="RefSeq" id="WP_160482409.1">
    <property type="nucleotide sequence ID" value="NZ_WTFN01000084.1"/>
</dbReference>
<dbReference type="Proteomes" id="UP000461288">
    <property type="component" value="Unassembled WGS sequence"/>
</dbReference>
<name>A0A7X3HCI9_9GAMM</name>
<evidence type="ECO:0000313" key="2">
    <source>
        <dbReference type="Proteomes" id="UP000461288"/>
    </source>
</evidence>
<dbReference type="AlphaFoldDB" id="A0A7X3HCI9"/>
<comment type="caution">
    <text evidence="1">The sequence shown here is derived from an EMBL/GenBank/DDBJ whole genome shotgun (WGS) entry which is preliminary data.</text>
</comment>